<protein>
    <recommendedName>
        <fullName evidence="3">Leucine rich repeat-containing protein</fullName>
    </recommendedName>
</protein>
<accession>A0ABR4UH23</accession>
<organism evidence="1 2">
    <name type="scientific">Chryseobacterium vrystaatense</name>
    <dbReference type="NCBI Taxonomy" id="307480"/>
    <lineage>
        <taxon>Bacteria</taxon>
        <taxon>Pseudomonadati</taxon>
        <taxon>Bacteroidota</taxon>
        <taxon>Flavobacteriia</taxon>
        <taxon>Flavobacteriales</taxon>
        <taxon>Weeksellaceae</taxon>
        <taxon>Chryseobacterium group</taxon>
        <taxon>Chryseobacterium</taxon>
    </lineage>
</organism>
<reference evidence="1 2" key="1">
    <citation type="submission" date="2014-07" db="EMBL/GenBank/DDBJ databases">
        <title>Genome of Chryseobacterium vrystaatense LMG 22846.</title>
        <authorList>
            <person name="Pipes S.E."/>
            <person name="Stropko S.J."/>
            <person name="Newman J.D."/>
        </authorList>
    </citation>
    <scope>NUCLEOTIDE SEQUENCE [LARGE SCALE GENOMIC DNA]</scope>
    <source>
        <strain evidence="1 2">LMG 22846</strain>
    </source>
</reference>
<evidence type="ECO:0000313" key="2">
    <source>
        <dbReference type="Proteomes" id="UP000028719"/>
    </source>
</evidence>
<proteinExistence type="predicted"/>
<evidence type="ECO:0008006" key="3">
    <source>
        <dbReference type="Google" id="ProtNLM"/>
    </source>
</evidence>
<dbReference type="Gene3D" id="3.80.10.10">
    <property type="entry name" value="Ribonuclease Inhibitor"/>
    <property type="match status" value="1"/>
</dbReference>
<dbReference type="RefSeq" id="WP_034749813.1">
    <property type="nucleotide sequence ID" value="NZ_JPRI01000011.1"/>
</dbReference>
<keyword evidence="2" id="KW-1185">Reference proteome</keyword>
<name>A0ABR4UH23_9FLAO</name>
<sequence length="281" mass="32570">MIIDGFNFSKDGKTIAIRGGNKLKDEIEYIKANKITSVSINSESNLQGLMFFSELTFIDEIYLSKFDLDYSGLYELVNLKQVTVIIFTPKPKPIIDYSRFKKLEYLSLDWYNEVLDLTSNLKLKTLYIWKFKPKSKSFSFISLPNSLKKIHITESNIQNFDGLKLPNLKSFEGHYCSKLTSLDGLKKSSDNLQTFILGSCGNLTNYDDLKYCKNLEKVILTRCGDMDSLSWLKPLKKVKHFTFLYTKVLDGDVSICSEIKYVAFTNSRHYNHKMEEFNNKY</sequence>
<comment type="caution">
    <text evidence="1">The sequence shown here is derived from an EMBL/GenBank/DDBJ whole genome shotgun (WGS) entry which is preliminary data.</text>
</comment>
<gene>
    <name evidence="1" type="ORF">IW16_23060</name>
</gene>
<dbReference type="EMBL" id="JPRI01000011">
    <property type="protein sequence ID" value="KFF23778.1"/>
    <property type="molecule type" value="Genomic_DNA"/>
</dbReference>
<dbReference type="Proteomes" id="UP000028719">
    <property type="component" value="Unassembled WGS sequence"/>
</dbReference>
<dbReference type="InterPro" id="IPR032675">
    <property type="entry name" value="LRR_dom_sf"/>
</dbReference>
<dbReference type="SUPFAM" id="SSF52058">
    <property type="entry name" value="L domain-like"/>
    <property type="match status" value="1"/>
</dbReference>
<evidence type="ECO:0000313" key="1">
    <source>
        <dbReference type="EMBL" id="KFF23778.1"/>
    </source>
</evidence>